<dbReference type="WBParaSite" id="Hba_09550">
    <property type="protein sequence ID" value="Hba_09550"/>
    <property type="gene ID" value="Hba_09550"/>
</dbReference>
<dbReference type="AlphaFoldDB" id="A0A1I7WWL5"/>
<organism evidence="1 2">
    <name type="scientific">Heterorhabditis bacteriophora</name>
    <name type="common">Entomopathogenic nematode worm</name>
    <dbReference type="NCBI Taxonomy" id="37862"/>
    <lineage>
        <taxon>Eukaryota</taxon>
        <taxon>Metazoa</taxon>
        <taxon>Ecdysozoa</taxon>
        <taxon>Nematoda</taxon>
        <taxon>Chromadorea</taxon>
        <taxon>Rhabditida</taxon>
        <taxon>Rhabditina</taxon>
        <taxon>Rhabditomorpha</taxon>
        <taxon>Strongyloidea</taxon>
        <taxon>Heterorhabditidae</taxon>
        <taxon>Heterorhabditis</taxon>
    </lineage>
</organism>
<keyword evidence="1" id="KW-1185">Reference proteome</keyword>
<sequence length="68" mass="7560">MSQLSRSNTNLSGEMTRCLNCSLVFLSSHRDSAVFTRFGKPLVRRSTSIVFGSPKSHSSMRQLHSNVS</sequence>
<dbReference type="Proteomes" id="UP000095283">
    <property type="component" value="Unplaced"/>
</dbReference>
<name>A0A1I7WWL5_HETBA</name>
<protein>
    <submittedName>
        <fullName evidence="2">Secreted protein</fullName>
    </submittedName>
</protein>
<evidence type="ECO:0000313" key="1">
    <source>
        <dbReference type="Proteomes" id="UP000095283"/>
    </source>
</evidence>
<evidence type="ECO:0000313" key="2">
    <source>
        <dbReference type="WBParaSite" id="Hba_09550"/>
    </source>
</evidence>
<reference evidence="2" key="1">
    <citation type="submission" date="2016-11" db="UniProtKB">
        <authorList>
            <consortium name="WormBaseParasite"/>
        </authorList>
    </citation>
    <scope>IDENTIFICATION</scope>
</reference>
<accession>A0A1I7WWL5</accession>
<proteinExistence type="predicted"/>